<sequence length="68" mass="8018">MALTKICFILNVYSKLKFKKEFVCMIPNCSIKFLHFSAFKMMHVFDRCLDAKIVKLLSLSDIDCFFNK</sequence>
<evidence type="ECO:0000313" key="1">
    <source>
        <dbReference type="EMBL" id="RNA32642.1"/>
    </source>
</evidence>
<accession>A0A3M7SA44</accession>
<gene>
    <name evidence="1" type="ORF">BpHYR1_053019</name>
</gene>
<protein>
    <submittedName>
        <fullName evidence="1">Uncharacterized protein</fullName>
    </submittedName>
</protein>
<proteinExistence type="predicted"/>
<dbReference type="EMBL" id="REGN01001777">
    <property type="protein sequence ID" value="RNA32642.1"/>
    <property type="molecule type" value="Genomic_DNA"/>
</dbReference>
<name>A0A3M7SA44_BRAPC</name>
<dbReference type="AlphaFoldDB" id="A0A3M7SA44"/>
<keyword evidence="2" id="KW-1185">Reference proteome</keyword>
<dbReference type="Proteomes" id="UP000276133">
    <property type="component" value="Unassembled WGS sequence"/>
</dbReference>
<organism evidence="1 2">
    <name type="scientific">Brachionus plicatilis</name>
    <name type="common">Marine rotifer</name>
    <name type="synonym">Brachionus muelleri</name>
    <dbReference type="NCBI Taxonomy" id="10195"/>
    <lineage>
        <taxon>Eukaryota</taxon>
        <taxon>Metazoa</taxon>
        <taxon>Spiralia</taxon>
        <taxon>Gnathifera</taxon>
        <taxon>Rotifera</taxon>
        <taxon>Eurotatoria</taxon>
        <taxon>Monogononta</taxon>
        <taxon>Pseudotrocha</taxon>
        <taxon>Ploima</taxon>
        <taxon>Brachionidae</taxon>
        <taxon>Brachionus</taxon>
    </lineage>
</organism>
<reference evidence="1 2" key="1">
    <citation type="journal article" date="2018" name="Sci. Rep.">
        <title>Genomic signatures of local adaptation to the degree of environmental predictability in rotifers.</title>
        <authorList>
            <person name="Franch-Gras L."/>
            <person name="Hahn C."/>
            <person name="Garcia-Roger E.M."/>
            <person name="Carmona M.J."/>
            <person name="Serra M."/>
            <person name="Gomez A."/>
        </authorList>
    </citation>
    <scope>NUCLEOTIDE SEQUENCE [LARGE SCALE GENOMIC DNA]</scope>
    <source>
        <strain evidence="1">HYR1</strain>
    </source>
</reference>
<comment type="caution">
    <text evidence="1">The sequence shown here is derived from an EMBL/GenBank/DDBJ whole genome shotgun (WGS) entry which is preliminary data.</text>
</comment>
<evidence type="ECO:0000313" key="2">
    <source>
        <dbReference type="Proteomes" id="UP000276133"/>
    </source>
</evidence>